<comment type="caution">
    <text evidence="3">The sequence shown here is derived from an EMBL/GenBank/DDBJ whole genome shotgun (WGS) entry which is preliminary data.</text>
</comment>
<evidence type="ECO:0000313" key="3">
    <source>
        <dbReference type="EMBL" id="MBE9252521.1"/>
    </source>
</evidence>
<dbReference type="Proteomes" id="UP000658720">
    <property type="component" value="Unassembled WGS sequence"/>
</dbReference>
<dbReference type="InterPro" id="IPR011249">
    <property type="entry name" value="Metalloenz_LuxS/M16"/>
</dbReference>
<dbReference type="EMBL" id="JADEVV010000002">
    <property type="protein sequence ID" value="MBE9252521.1"/>
    <property type="molecule type" value="Genomic_DNA"/>
</dbReference>
<feature type="domain" description="Peptidase M16 C-terminal" evidence="2">
    <location>
        <begin position="172"/>
        <end position="348"/>
    </location>
</feature>
<evidence type="ECO:0000313" key="4">
    <source>
        <dbReference type="Proteomes" id="UP000658720"/>
    </source>
</evidence>
<reference evidence="3 4" key="1">
    <citation type="submission" date="2020-10" db="EMBL/GenBank/DDBJ databases">
        <authorList>
            <person name="Castelo-Branco R."/>
            <person name="Eusebio N."/>
            <person name="Adriana R."/>
            <person name="Vieira A."/>
            <person name="Brugerolle De Fraissinette N."/>
            <person name="Rezende De Castro R."/>
            <person name="Schneider M.P."/>
            <person name="Vasconcelos V."/>
            <person name="Leao P.N."/>
        </authorList>
    </citation>
    <scope>NUCLEOTIDE SEQUENCE [LARGE SCALE GENOMIC DNA]</scope>
    <source>
        <strain evidence="3 4">LEGE 00031</strain>
    </source>
</reference>
<name>A0ABR9VN79_9SYNC</name>
<dbReference type="InterPro" id="IPR007863">
    <property type="entry name" value="Peptidase_M16_C"/>
</dbReference>
<organism evidence="3 4">
    <name type="scientific">Synechocystis salina LEGE 00031</name>
    <dbReference type="NCBI Taxonomy" id="1828736"/>
    <lineage>
        <taxon>Bacteria</taxon>
        <taxon>Bacillati</taxon>
        <taxon>Cyanobacteriota</taxon>
        <taxon>Cyanophyceae</taxon>
        <taxon>Synechococcales</taxon>
        <taxon>Merismopediaceae</taxon>
        <taxon>Synechocystis</taxon>
    </lineage>
</organism>
<dbReference type="InterPro" id="IPR050361">
    <property type="entry name" value="MPP/UQCRC_Complex"/>
</dbReference>
<dbReference type="RefSeq" id="WP_194018635.1">
    <property type="nucleotide sequence ID" value="NZ_JADEVV010000002.1"/>
</dbReference>
<accession>A0ABR9VN79</accession>
<evidence type="ECO:0000259" key="2">
    <source>
        <dbReference type="Pfam" id="PF05193"/>
    </source>
</evidence>
<sequence>MRNHQSIHRLILDNGITLICTENPAADLVAGRIFLKQAGACWDSPQKVGLSHLMATVITKGTKRRSALAIAEFVECLGAHLGADAASDYWALSLKTVTADFPVILDLAAEILRYPTFDVGEIELEKRLIVQAIQSQREQPFNVAFHQLRQSMYPNHPYGYSILGSEEVVPHFTAQDLWEYHQAYFRPDNLVISLAGRLTLAQAKDWVETSFGDWAIPEQSIVCPILTPLNVSPQEHLTPQATQQSVVLLGYLGVGVKHEDYAPLKLLSTYLGNGLSSRLFVELREKRGLAYDVSAFYPTRLGSSQFVTYMGTAPENTAIAIAGLRAETERLCAQALEEEEITAAKNKLLGQYALGKQTNGEIAHLFGWYETLGLGLGFDSEFQEQVKAVTAPDAQRVAQNYLAEPYLSVVGPEEGLARYFDWASEAESQTSAALV</sequence>
<dbReference type="Gene3D" id="3.30.830.10">
    <property type="entry name" value="Metalloenzyme, LuxS/M16 peptidase-like"/>
    <property type="match status" value="2"/>
</dbReference>
<proteinExistence type="predicted"/>
<dbReference type="PANTHER" id="PTHR11851:SF224">
    <property type="entry name" value="PROCESSING PROTEASE"/>
    <property type="match status" value="1"/>
</dbReference>
<dbReference type="Pfam" id="PF00675">
    <property type="entry name" value="Peptidase_M16"/>
    <property type="match status" value="1"/>
</dbReference>
<dbReference type="SUPFAM" id="SSF63411">
    <property type="entry name" value="LuxS/MPP-like metallohydrolase"/>
    <property type="match status" value="2"/>
</dbReference>
<keyword evidence="4" id="KW-1185">Reference proteome</keyword>
<dbReference type="Pfam" id="PF05193">
    <property type="entry name" value="Peptidase_M16_C"/>
    <property type="match status" value="1"/>
</dbReference>
<evidence type="ECO:0000259" key="1">
    <source>
        <dbReference type="Pfam" id="PF00675"/>
    </source>
</evidence>
<gene>
    <name evidence="3" type="ORF">IQ217_01370</name>
</gene>
<feature type="domain" description="Peptidase M16 N-terminal" evidence="1">
    <location>
        <begin position="37"/>
        <end position="164"/>
    </location>
</feature>
<protein>
    <submittedName>
        <fullName evidence="3">Insulinase family protein</fullName>
    </submittedName>
</protein>
<dbReference type="PANTHER" id="PTHR11851">
    <property type="entry name" value="METALLOPROTEASE"/>
    <property type="match status" value="1"/>
</dbReference>
<dbReference type="InterPro" id="IPR011765">
    <property type="entry name" value="Pept_M16_N"/>
</dbReference>